<organism evidence="2">
    <name type="scientific">marine metagenome</name>
    <dbReference type="NCBI Taxonomy" id="408172"/>
    <lineage>
        <taxon>unclassified sequences</taxon>
        <taxon>metagenomes</taxon>
        <taxon>ecological metagenomes</taxon>
    </lineage>
</organism>
<dbReference type="GO" id="GO:0016787">
    <property type="term" value="F:hydrolase activity"/>
    <property type="evidence" value="ECO:0007669"/>
    <property type="project" value="UniProtKB-KW"/>
</dbReference>
<dbReference type="InterPro" id="IPR029018">
    <property type="entry name" value="Hex-like_dom2"/>
</dbReference>
<keyword evidence="1" id="KW-0378">Hydrolase</keyword>
<evidence type="ECO:0000313" key="2">
    <source>
        <dbReference type="EMBL" id="SUZ67381.1"/>
    </source>
</evidence>
<evidence type="ECO:0008006" key="3">
    <source>
        <dbReference type="Google" id="ProtNLM"/>
    </source>
</evidence>
<proteinExistence type="predicted"/>
<dbReference type="Gene3D" id="3.30.379.10">
    <property type="entry name" value="Chitobiase/beta-hexosaminidase domain 2-like"/>
    <property type="match status" value="1"/>
</dbReference>
<accession>A0A381PK62</accession>
<reference evidence="2" key="1">
    <citation type="submission" date="2018-05" db="EMBL/GenBank/DDBJ databases">
        <authorList>
            <person name="Lanie J.A."/>
            <person name="Ng W.-L."/>
            <person name="Kazmierczak K.M."/>
            <person name="Andrzejewski T.M."/>
            <person name="Davidsen T.M."/>
            <person name="Wayne K.J."/>
            <person name="Tettelin H."/>
            <person name="Glass J.I."/>
            <person name="Rusch D."/>
            <person name="Podicherti R."/>
            <person name="Tsui H.-C.T."/>
            <person name="Winkler M.E."/>
        </authorList>
    </citation>
    <scope>NUCLEOTIDE SEQUENCE</scope>
</reference>
<sequence length="818" mass="94507">MGNIIKVTPKLGLKFGFSSSCLNLKSFHYQFRFKRLLLYPLLFSFLLYSRETKQNGLTNSGFIDLTYATIVTRDGELSLIEQSSVNILIEEVEKRTGIKWNIVTKRPKSGFIITILNLKPEFSNITPLSIKLRSYNDESYGIITKNNEIGIGGYGSKGILNGIGKFLRTLEMVPGKIILRDPLNIASSPYHKIRGHQLGYRPLSNSYDAWTPEVYDQYIRELAIFGVNAIENIPLSGGDNDIMPISRMEMNRALSNICSKYGMEYWVWTPATVDLSNPEKRAAHFLEHETFYKESPKLDAVFFPGGDPGDNHPRHVMPFLADLSVILKIYHPSAKIWMSLQGFNEKEINYFFDWIVEHKPDWFGGAVGGPASPPLPYIRGRLPGKYKLRDYPDITHTVRSQYPTPWLDPAIAFTSGREGTNPEPVYYSTIFRHNQEFIDGYITYSDGIHDDVNKIVYSMLGWDKDLQPYSIILDYVRFFFGVDASINIANSIFNLEKNWDGPLQNNPNVFTTFQTFEALGKSKPELQNNWRWQLLQLKAHYDAYIKVRLDYEQRLEKEVNEILGEAEIIGAKKAMDKARVIFSQADEKKIYPYLREKIIELCEQLNQSIGYQSSILNYSAHNPERSAVLDYIDYPLNNRWWVEDQFVEIQKLDSEEDKIARLDIIRKWENPGPGSFYDDIGNVAKSDQVLRGKPLSEDPLMQTNPNPDFMWWDDGMARVRQTWVSKMDWPIGLQYNHLDKSATYILRTTGYGQCLVRVNNERIYPTIDEKGIGEIKEFFIPKSLYKNGSITLTFDIPHEPEINWRQQSRLSEVWLIKK</sequence>
<protein>
    <recommendedName>
        <fullName evidence="3">Beta-hexosaminidase bacterial type N-terminal domain-containing protein</fullName>
    </recommendedName>
</protein>
<gene>
    <name evidence="2" type="ORF">METZ01_LOCUS20235</name>
</gene>
<evidence type="ECO:0000256" key="1">
    <source>
        <dbReference type="ARBA" id="ARBA00022801"/>
    </source>
</evidence>
<name>A0A381PK62_9ZZZZ</name>
<dbReference type="EMBL" id="UINC01001010">
    <property type="protein sequence ID" value="SUZ67381.1"/>
    <property type="molecule type" value="Genomic_DNA"/>
</dbReference>
<dbReference type="AlphaFoldDB" id="A0A381PK62"/>
<dbReference type="SUPFAM" id="SSF55545">
    <property type="entry name" value="beta-N-acetylhexosaminidase-like domain"/>
    <property type="match status" value="1"/>
</dbReference>